<sequence length="590" mass="66655">MFRSDTDLLGSLTAELSQQLKDYEDQALLEMIRPNLATQFVQDAPELAKFREAIAQNDSMDDKEFLRIFREFIPTTNYEPYRPFIAKFFATPCKEADVKNMFAPGLPYFFAMSSMTSSKSVKTFPRYRPPPHLLQNPLYLALPPSGGTTLSPASMRYSQILKIDCEDGQSKQVTVCSLSIGFLRMAMSWDAEQDNERLDLWLPGQTDPYAISLVKSYRAFFVLNALFALADRRVTIIRFFFANVFVIFLQYIEDEWSLLIDCIEKGIIPDVEDLDHLRAPLEKLFKPNPLRAAELREIGPPGVEGWAVRVWPHLERFFGITGGPAATAVSKACQVWKLTHVLGPSVPTQATGYGSSEGSMALPYHKGDPNTDYKVMFLDVLTEFLDVRSNEPSERVLSIYELVPGGHYEPVLTTRNGLWRYRIGDVVAVKGFAPDDGLPIINYLHRREGGFVMAFGTTCTESQLTSAIVSAADRWIGQIIDFTIVGDDRDTPITYGYLIEIGGDIGKDARMATQQTFEDLMAANDEFRTAFWQGRARKPTIRLLKKGTFAEYRQQKCNKTNVSISQVKVPVVLSDPTFREWLLQQVVVEL</sequence>
<dbReference type="RefSeq" id="XP_041192164.1">
    <property type="nucleotide sequence ID" value="XM_041340278.1"/>
</dbReference>
<reference evidence="3" key="1">
    <citation type="journal article" date="2020" name="New Phytol.">
        <title>Comparative genomics reveals dynamic genome evolution in host specialist ectomycorrhizal fungi.</title>
        <authorList>
            <person name="Lofgren L.A."/>
            <person name="Nguyen N.H."/>
            <person name="Vilgalys R."/>
            <person name="Ruytinx J."/>
            <person name="Liao H.L."/>
            <person name="Branco S."/>
            <person name="Kuo A."/>
            <person name="LaButti K."/>
            <person name="Lipzen A."/>
            <person name="Andreopoulos W."/>
            <person name="Pangilinan J."/>
            <person name="Riley R."/>
            <person name="Hundley H."/>
            <person name="Na H."/>
            <person name="Barry K."/>
            <person name="Grigoriev I.V."/>
            <person name="Stajich J.E."/>
            <person name="Kennedy P.G."/>
        </authorList>
    </citation>
    <scope>NUCLEOTIDE SEQUENCE</scope>
    <source>
        <strain evidence="3">MN1</strain>
    </source>
</reference>
<proteinExistence type="predicted"/>
<dbReference type="GeneID" id="64634294"/>
<dbReference type="OrthoDB" id="10004661at2759"/>
<evidence type="ECO:0000259" key="2">
    <source>
        <dbReference type="Pfam" id="PF23572"/>
    </source>
</evidence>
<dbReference type="PANTHER" id="PTHR31901">
    <property type="entry name" value="GH3 DOMAIN-CONTAINING PROTEIN"/>
    <property type="match status" value="1"/>
</dbReference>
<organism evidence="3 4">
    <name type="scientific">Suillus subaureus</name>
    <dbReference type="NCBI Taxonomy" id="48587"/>
    <lineage>
        <taxon>Eukaryota</taxon>
        <taxon>Fungi</taxon>
        <taxon>Dikarya</taxon>
        <taxon>Basidiomycota</taxon>
        <taxon>Agaricomycotina</taxon>
        <taxon>Agaricomycetes</taxon>
        <taxon>Agaricomycetidae</taxon>
        <taxon>Boletales</taxon>
        <taxon>Suillineae</taxon>
        <taxon>Suillaceae</taxon>
        <taxon>Suillus</taxon>
    </lineage>
</organism>
<dbReference type="Proteomes" id="UP000807769">
    <property type="component" value="Unassembled WGS sequence"/>
</dbReference>
<dbReference type="AlphaFoldDB" id="A0A9P7E9F4"/>
<dbReference type="InterPro" id="IPR004993">
    <property type="entry name" value="GH3"/>
</dbReference>
<protein>
    <submittedName>
        <fullName evidence="3">GH3 auxin-responsive promoter</fullName>
    </submittedName>
</protein>
<dbReference type="Pfam" id="PF03321">
    <property type="entry name" value="GH3"/>
    <property type="match status" value="1"/>
</dbReference>
<evidence type="ECO:0000313" key="4">
    <source>
        <dbReference type="Proteomes" id="UP000807769"/>
    </source>
</evidence>
<dbReference type="GO" id="GO:0016881">
    <property type="term" value="F:acid-amino acid ligase activity"/>
    <property type="evidence" value="ECO:0007669"/>
    <property type="project" value="TreeGrafter"/>
</dbReference>
<gene>
    <name evidence="3" type="ORF">BJ212DRAFT_1481565</name>
</gene>
<dbReference type="GO" id="GO:0005737">
    <property type="term" value="C:cytoplasm"/>
    <property type="evidence" value="ECO:0007669"/>
    <property type="project" value="TreeGrafter"/>
</dbReference>
<keyword evidence="4" id="KW-1185">Reference proteome</keyword>
<evidence type="ECO:0000259" key="1">
    <source>
        <dbReference type="Pfam" id="PF23571"/>
    </source>
</evidence>
<dbReference type="EMBL" id="JABBWG010000019">
    <property type="protein sequence ID" value="KAG1815027.1"/>
    <property type="molecule type" value="Genomic_DNA"/>
</dbReference>
<feature type="domain" description="GH3 C-terminal" evidence="2">
    <location>
        <begin position="463"/>
        <end position="575"/>
    </location>
</feature>
<feature type="domain" description="GH3 middle" evidence="1">
    <location>
        <begin position="381"/>
        <end position="434"/>
    </location>
</feature>
<dbReference type="InterPro" id="IPR055377">
    <property type="entry name" value="GH3_M"/>
</dbReference>
<comment type="caution">
    <text evidence="3">The sequence shown here is derived from an EMBL/GenBank/DDBJ whole genome shotgun (WGS) entry which is preliminary data.</text>
</comment>
<dbReference type="InterPro" id="IPR055378">
    <property type="entry name" value="GH3_C"/>
</dbReference>
<evidence type="ECO:0000313" key="3">
    <source>
        <dbReference type="EMBL" id="KAG1815027.1"/>
    </source>
</evidence>
<dbReference type="Pfam" id="PF23572">
    <property type="entry name" value="GH3_C"/>
    <property type="match status" value="1"/>
</dbReference>
<name>A0A9P7E9F4_9AGAM</name>
<accession>A0A9P7E9F4</accession>
<dbReference type="PANTHER" id="PTHR31901:SF9">
    <property type="entry name" value="GH3 DOMAIN-CONTAINING PROTEIN"/>
    <property type="match status" value="1"/>
</dbReference>
<dbReference type="Pfam" id="PF23571">
    <property type="entry name" value="GH3_M"/>
    <property type="match status" value="1"/>
</dbReference>